<dbReference type="InterPro" id="IPR035669">
    <property type="entry name" value="SGNH_plant_lipase-like"/>
</dbReference>
<dbReference type="PROSITE" id="PS01098">
    <property type="entry name" value="LIPASE_GDSL_SER"/>
    <property type="match status" value="1"/>
</dbReference>
<dbReference type="InterPro" id="IPR008265">
    <property type="entry name" value="Lipase_GDSL_AS"/>
</dbReference>
<accession>A0AAN9MTB9</accession>
<dbReference type="PANTHER" id="PTHR45642:SF40">
    <property type="entry name" value="GDSL-LIKE LIPASE_ACYLHYDROLASE"/>
    <property type="match status" value="1"/>
</dbReference>
<proteinExistence type="inferred from homology"/>
<evidence type="ECO:0000256" key="2">
    <source>
        <dbReference type="SAM" id="Phobius"/>
    </source>
</evidence>
<dbReference type="AlphaFoldDB" id="A0AAN9MTB9"/>
<evidence type="ECO:0000313" key="4">
    <source>
        <dbReference type="Proteomes" id="UP001367508"/>
    </source>
</evidence>
<feature type="transmembrane region" description="Helical" evidence="2">
    <location>
        <begin position="12"/>
        <end position="31"/>
    </location>
</feature>
<comment type="caution">
    <text evidence="3">The sequence shown here is derived from an EMBL/GenBank/DDBJ whole genome shotgun (WGS) entry which is preliminary data.</text>
</comment>
<dbReference type="InterPro" id="IPR050592">
    <property type="entry name" value="GDSL_lipolytic_enzyme"/>
</dbReference>
<keyword evidence="4" id="KW-1185">Reference proteome</keyword>
<dbReference type="Pfam" id="PF00657">
    <property type="entry name" value="Lipase_GDSL"/>
    <property type="match status" value="1"/>
</dbReference>
<organism evidence="3 4">
    <name type="scientific">Canavalia gladiata</name>
    <name type="common">Sword bean</name>
    <name type="synonym">Dolichos gladiatus</name>
    <dbReference type="NCBI Taxonomy" id="3824"/>
    <lineage>
        <taxon>Eukaryota</taxon>
        <taxon>Viridiplantae</taxon>
        <taxon>Streptophyta</taxon>
        <taxon>Embryophyta</taxon>
        <taxon>Tracheophyta</taxon>
        <taxon>Spermatophyta</taxon>
        <taxon>Magnoliopsida</taxon>
        <taxon>eudicotyledons</taxon>
        <taxon>Gunneridae</taxon>
        <taxon>Pentapetalae</taxon>
        <taxon>rosids</taxon>
        <taxon>fabids</taxon>
        <taxon>Fabales</taxon>
        <taxon>Fabaceae</taxon>
        <taxon>Papilionoideae</taxon>
        <taxon>50 kb inversion clade</taxon>
        <taxon>NPAAA clade</taxon>
        <taxon>indigoferoid/millettioid clade</taxon>
        <taxon>Phaseoleae</taxon>
        <taxon>Canavalia</taxon>
    </lineage>
</organism>
<dbReference type="EMBL" id="JAYMYQ010000001">
    <property type="protein sequence ID" value="KAK7360226.1"/>
    <property type="molecule type" value="Genomic_DNA"/>
</dbReference>
<dbReference type="SUPFAM" id="SSF52266">
    <property type="entry name" value="SGNH hydrolase"/>
    <property type="match status" value="1"/>
</dbReference>
<sequence length="363" mass="40658">MMKLSTLKFRHIYLVIVVVVLFCPIVVTTISQSKNENYNAPAVMVFGDSIFDTGNNNYIGTFFRADFKPYGRDFIGGKPTGRFSDGKLPSDFFAEILGLKDTLPPYLDPNLKIEDLLTGVSFASAGSGYDPLTIRISLALSIKDQLNLFKEYIEKLKVAVGEEKTNSIIAQSIFMISMGNNDIGVTYFLTPFRRNKLDIEEYSNMLVNMSSNFLQELYQLGARRIGILSLPPLGCVPLHRTLGGGQGRNCVEAVNQAAMLYNSKLSSSITALRKSLKDAKLGYFETYNELNEIIQRYNRFGFTVEGSSCCGIVNLELGFLCSVTLQVCEDASRYVFWDAYHPTEKAYHILVTNIMKKNMNKLV</sequence>
<dbReference type="InterPro" id="IPR036514">
    <property type="entry name" value="SGNH_hydro_sf"/>
</dbReference>
<dbReference type="GO" id="GO:0016298">
    <property type="term" value="F:lipase activity"/>
    <property type="evidence" value="ECO:0007669"/>
    <property type="project" value="InterPro"/>
</dbReference>
<keyword evidence="2" id="KW-1133">Transmembrane helix</keyword>
<keyword evidence="2" id="KW-0812">Transmembrane</keyword>
<gene>
    <name evidence="3" type="ORF">VNO77_02208</name>
</gene>
<dbReference type="FunFam" id="3.40.50.1110:FF:000003">
    <property type="entry name" value="GDSL esterase/lipase APG"/>
    <property type="match status" value="1"/>
</dbReference>
<keyword evidence="2" id="KW-0472">Membrane</keyword>
<dbReference type="Gene3D" id="3.40.50.1110">
    <property type="entry name" value="SGNH hydrolase"/>
    <property type="match status" value="1"/>
</dbReference>
<dbReference type="CDD" id="cd01837">
    <property type="entry name" value="SGNH_plant_lipase_like"/>
    <property type="match status" value="1"/>
</dbReference>
<evidence type="ECO:0000313" key="3">
    <source>
        <dbReference type="EMBL" id="KAK7360226.1"/>
    </source>
</evidence>
<protein>
    <submittedName>
        <fullName evidence="3">Uncharacterized protein</fullName>
    </submittedName>
</protein>
<dbReference type="InterPro" id="IPR001087">
    <property type="entry name" value="GDSL"/>
</dbReference>
<dbReference type="Proteomes" id="UP001367508">
    <property type="component" value="Unassembled WGS sequence"/>
</dbReference>
<reference evidence="3 4" key="1">
    <citation type="submission" date="2024-01" db="EMBL/GenBank/DDBJ databases">
        <title>The genomes of 5 underutilized Papilionoideae crops provide insights into root nodulation and disease resistanc.</title>
        <authorList>
            <person name="Jiang F."/>
        </authorList>
    </citation>
    <scope>NUCLEOTIDE SEQUENCE [LARGE SCALE GENOMIC DNA]</scope>
    <source>
        <strain evidence="3">LVBAO_FW01</strain>
        <tissue evidence="3">Leaves</tissue>
    </source>
</reference>
<dbReference type="GO" id="GO:0006629">
    <property type="term" value="P:lipid metabolic process"/>
    <property type="evidence" value="ECO:0007669"/>
    <property type="project" value="InterPro"/>
</dbReference>
<dbReference type="GO" id="GO:0005576">
    <property type="term" value="C:extracellular region"/>
    <property type="evidence" value="ECO:0007669"/>
    <property type="project" value="TreeGrafter"/>
</dbReference>
<evidence type="ECO:0000256" key="1">
    <source>
        <dbReference type="ARBA" id="ARBA00008668"/>
    </source>
</evidence>
<name>A0AAN9MTB9_CANGL</name>
<comment type="similarity">
    <text evidence="1">Belongs to the 'GDSL' lipolytic enzyme family.</text>
</comment>
<dbReference type="PANTHER" id="PTHR45642">
    <property type="entry name" value="GDSL ESTERASE/LIPASE EXL3"/>
    <property type="match status" value="1"/>
</dbReference>